<sequence length="181" mass="20524">MANEVLIRVLERKRKYMWPEAQLNFWLIVMIAAAATIVGVFTYFMQLQSVFHLGVPWIFPYSIATGSLCLLFLLIILVLIQQRQLLPGIVVLGSFILFVLFLTGLIETSIQLYGPTGSVNSYCNLYRPSSGLSDGEATLAWLETQGICQDWKAAFAFYIVGTVFLLWMMVMAYQVNQDNFD</sequence>
<feature type="transmembrane region" description="Helical" evidence="1">
    <location>
        <begin position="21"/>
        <end position="45"/>
    </location>
</feature>
<keyword evidence="3" id="KW-1185">Reference proteome</keyword>
<dbReference type="EMBL" id="CAJPDR010000093">
    <property type="protein sequence ID" value="CAF9916788.1"/>
    <property type="molecule type" value="Genomic_DNA"/>
</dbReference>
<evidence type="ECO:0000313" key="3">
    <source>
        <dbReference type="Proteomes" id="UP000664203"/>
    </source>
</evidence>
<proteinExistence type="predicted"/>
<keyword evidence="1" id="KW-0472">Membrane</keyword>
<feature type="transmembrane region" description="Helical" evidence="1">
    <location>
        <begin position="57"/>
        <end position="80"/>
    </location>
</feature>
<gene>
    <name evidence="2" type="ORF">ALECFALPRED_010868</name>
</gene>
<organism evidence="2 3">
    <name type="scientific">Alectoria fallacina</name>
    <dbReference type="NCBI Taxonomy" id="1903189"/>
    <lineage>
        <taxon>Eukaryota</taxon>
        <taxon>Fungi</taxon>
        <taxon>Dikarya</taxon>
        <taxon>Ascomycota</taxon>
        <taxon>Pezizomycotina</taxon>
        <taxon>Lecanoromycetes</taxon>
        <taxon>OSLEUM clade</taxon>
        <taxon>Lecanoromycetidae</taxon>
        <taxon>Lecanorales</taxon>
        <taxon>Lecanorineae</taxon>
        <taxon>Parmeliaceae</taxon>
        <taxon>Alectoria</taxon>
    </lineage>
</organism>
<feature type="transmembrane region" description="Helical" evidence="1">
    <location>
        <begin position="85"/>
        <end position="106"/>
    </location>
</feature>
<keyword evidence="1" id="KW-1133">Transmembrane helix</keyword>
<dbReference type="AlphaFoldDB" id="A0A8H3F395"/>
<feature type="transmembrane region" description="Helical" evidence="1">
    <location>
        <begin position="155"/>
        <end position="175"/>
    </location>
</feature>
<accession>A0A8H3F395</accession>
<keyword evidence="1" id="KW-0812">Transmembrane</keyword>
<evidence type="ECO:0000256" key="1">
    <source>
        <dbReference type="SAM" id="Phobius"/>
    </source>
</evidence>
<evidence type="ECO:0008006" key="4">
    <source>
        <dbReference type="Google" id="ProtNLM"/>
    </source>
</evidence>
<name>A0A8H3F395_9LECA</name>
<reference evidence="2" key="1">
    <citation type="submission" date="2021-03" db="EMBL/GenBank/DDBJ databases">
        <authorList>
            <person name="Tagirdzhanova G."/>
        </authorList>
    </citation>
    <scope>NUCLEOTIDE SEQUENCE</scope>
</reference>
<dbReference type="Proteomes" id="UP000664203">
    <property type="component" value="Unassembled WGS sequence"/>
</dbReference>
<evidence type="ECO:0000313" key="2">
    <source>
        <dbReference type="EMBL" id="CAF9916788.1"/>
    </source>
</evidence>
<comment type="caution">
    <text evidence="2">The sequence shown here is derived from an EMBL/GenBank/DDBJ whole genome shotgun (WGS) entry which is preliminary data.</text>
</comment>
<protein>
    <recommendedName>
        <fullName evidence="4">MARVEL domain-containing protein</fullName>
    </recommendedName>
</protein>
<dbReference type="OrthoDB" id="3930290at2759"/>